<evidence type="ECO:0000256" key="1">
    <source>
        <dbReference type="SAM" id="SignalP"/>
    </source>
</evidence>
<dbReference type="Proteomes" id="UP000321933">
    <property type="component" value="Unassembled WGS sequence"/>
</dbReference>
<organism evidence="2 3">
    <name type="scientific">Parahaliea aestuarii</name>
    <dbReference type="NCBI Taxonomy" id="1852021"/>
    <lineage>
        <taxon>Bacteria</taxon>
        <taxon>Pseudomonadati</taxon>
        <taxon>Pseudomonadota</taxon>
        <taxon>Gammaproteobacteria</taxon>
        <taxon>Cellvibrionales</taxon>
        <taxon>Halieaceae</taxon>
        <taxon>Parahaliea</taxon>
    </lineage>
</organism>
<evidence type="ECO:0000313" key="2">
    <source>
        <dbReference type="EMBL" id="TXS90022.1"/>
    </source>
</evidence>
<feature type="chain" id="PRO_5022809571" evidence="1">
    <location>
        <begin position="22"/>
        <end position="189"/>
    </location>
</feature>
<protein>
    <submittedName>
        <fullName evidence="2">Uncharacterized protein</fullName>
    </submittedName>
</protein>
<accession>A0A5C8ZQW8</accession>
<reference evidence="2 3" key="1">
    <citation type="submission" date="2019-08" db="EMBL/GenBank/DDBJ databases">
        <title>Parahaliea maris sp. nov., isolated from the surface seawater.</title>
        <authorList>
            <person name="Liu Y."/>
        </authorList>
    </citation>
    <scope>NUCLEOTIDE SEQUENCE [LARGE SCALE GENOMIC DNA]</scope>
    <source>
        <strain evidence="2 3">S2-26</strain>
    </source>
</reference>
<dbReference type="AlphaFoldDB" id="A0A5C8ZQW8"/>
<proteinExistence type="predicted"/>
<dbReference type="RefSeq" id="WP_148065284.1">
    <property type="nucleotide sequence ID" value="NZ_VRYZ01000007.1"/>
</dbReference>
<feature type="signal peptide" evidence="1">
    <location>
        <begin position="1"/>
        <end position="21"/>
    </location>
</feature>
<dbReference type="OrthoDB" id="5733709at2"/>
<sequence>MAYLRLIILFVCLQLPAPAFAGLPSRLETVPDACGYLTEDVASNTLLREVKPVASNEHIPVFYSQCEYTALGGGRRALRFLFKFMVKEMFDPAQLPPEQLDFNAGFAEGGLSYSEKLQYPGELTYIFHDRDTTSILVITGIDGPPDGAGEASTLIASYRLIDGDRSPQERRDVLIKFPWKHLIDISKSQ</sequence>
<evidence type="ECO:0000313" key="3">
    <source>
        <dbReference type="Proteomes" id="UP000321933"/>
    </source>
</evidence>
<comment type="caution">
    <text evidence="2">The sequence shown here is derived from an EMBL/GenBank/DDBJ whole genome shotgun (WGS) entry which is preliminary data.</text>
</comment>
<gene>
    <name evidence="2" type="ORF">FVW59_15570</name>
</gene>
<keyword evidence="3" id="KW-1185">Reference proteome</keyword>
<dbReference type="EMBL" id="VRYZ01000007">
    <property type="protein sequence ID" value="TXS90022.1"/>
    <property type="molecule type" value="Genomic_DNA"/>
</dbReference>
<keyword evidence="1" id="KW-0732">Signal</keyword>
<name>A0A5C8ZQW8_9GAMM</name>